<reference evidence="2 3" key="1">
    <citation type="submission" date="2016-10" db="EMBL/GenBank/DDBJ databases">
        <authorList>
            <person name="Varghese N."/>
            <person name="Submissions S."/>
        </authorList>
    </citation>
    <scope>NUCLEOTIDE SEQUENCE [LARGE SCALE GENOMIC DNA]</scope>
    <source>
        <strain evidence="2 3">DSM 2260</strain>
    </source>
</reference>
<comment type="caution">
    <text evidence="1">The sequence shown here is derived from an EMBL/GenBank/DDBJ whole genome shotgun (WGS) entry which is preliminary data.</text>
</comment>
<sequence length="259" mass="27836">MSAAKGPYRGPRVRGLPERMGRVYLSRGDEGQPALLQAATGETPHLQLQPVQVLVTALPTPGGVAIQVQGEPPPRGRVTEAVLGALEGAAELVEHVGHGQAVREHLSRVCPPVSSIPVRTRAGRHRWSPALAVAAGLLLLVWPGATVHVRVQEPPRSEFTWDVPATPANVAYTDILHGSSTPEPWTMRKRIVMPDGPLEGQDTPPCPKGYVAIRGGCWAKLDAKAPNCPERSVEHQGNCYLPIKGERPVPMSIGRERGR</sequence>
<dbReference type="Proteomes" id="UP000321224">
    <property type="component" value="Unassembled WGS sequence"/>
</dbReference>
<evidence type="ECO:0008006" key="5">
    <source>
        <dbReference type="Google" id="ProtNLM"/>
    </source>
</evidence>
<accession>A0A511HJ98</accession>
<name>A0A511HJ98_9BACT</name>
<proteinExistence type="predicted"/>
<dbReference type="EMBL" id="FNAJ01000008">
    <property type="protein sequence ID" value="SDE53442.1"/>
    <property type="molecule type" value="Genomic_DNA"/>
</dbReference>
<protein>
    <recommendedName>
        <fullName evidence="5">Protein kinase</fullName>
    </recommendedName>
</protein>
<dbReference type="Proteomes" id="UP000198717">
    <property type="component" value="Unassembled WGS sequence"/>
</dbReference>
<dbReference type="EMBL" id="BJVY01000036">
    <property type="protein sequence ID" value="GEL73647.1"/>
    <property type="molecule type" value="Genomic_DNA"/>
</dbReference>
<gene>
    <name evidence="1" type="ORF">MVI01_54310</name>
    <name evidence="2" type="ORF">SAMN04488504_10894</name>
</gene>
<evidence type="ECO:0000313" key="1">
    <source>
        <dbReference type="EMBL" id="GEL73647.1"/>
    </source>
</evidence>
<reference evidence="1 4" key="2">
    <citation type="submission" date="2019-07" db="EMBL/GenBank/DDBJ databases">
        <title>Whole genome shotgun sequence of Myxococcus virescens NBRC 100334.</title>
        <authorList>
            <person name="Hosoyama A."/>
            <person name="Uohara A."/>
            <person name="Ohji S."/>
            <person name="Ichikawa N."/>
        </authorList>
    </citation>
    <scope>NUCLEOTIDE SEQUENCE [LARGE SCALE GENOMIC DNA]</scope>
    <source>
        <strain evidence="1 4">NBRC 100334</strain>
    </source>
</reference>
<dbReference type="AlphaFoldDB" id="A0A511HJ98"/>
<dbReference type="RefSeq" id="WP_090491618.1">
    <property type="nucleotide sequence ID" value="NZ_BJVY01000036.1"/>
</dbReference>
<evidence type="ECO:0000313" key="2">
    <source>
        <dbReference type="EMBL" id="SDE53442.1"/>
    </source>
</evidence>
<evidence type="ECO:0000313" key="4">
    <source>
        <dbReference type="Proteomes" id="UP000321224"/>
    </source>
</evidence>
<evidence type="ECO:0000313" key="3">
    <source>
        <dbReference type="Proteomes" id="UP000198717"/>
    </source>
</evidence>
<organism evidence="1 4">
    <name type="scientific">Myxococcus virescens</name>
    <dbReference type="NCBI Taxonomy" id="83456"/>
    <lineage>
        <taxon>Bacteria</taxon>
        <taxon>Pseudomonadati</taxon>
        <taxon>Myxococcota</taxon>
        <taxon>Myxococcia</taxon>
        <taxon>Myxococcales</taxon>
        <taxon>Cystobacterineae</taxon>
        <taxon>Myxococcaceae</taxon>
        <taxon>Myxococcus</taxon>
    </lineage>
</organism>
<keyword evidence="3" id="KW-1185">Reference proteome</keyword>